<dbReference type="PROSITE" id="PS00557">
    <property type="entry name" value="FMN_HYDROXY_ACID_DH_1"/>
    <property type="match status" value="1"/>
</dbReference>
<dbReference type="OrthoDB" id="1925334at2759"/>
<dbReference type="InterPro" id="IPR013785">
    <property type="entry name" value="Aldolase_TIM"/>
</dbReference>
<evidence type="ECO:0000313" key="9">
    <source>
        <dbReference type="EMBL" id="EXJ70367.1"/>
    </source>
</evidence>
<feature type="binding site" evidence="7">
    <location>
        <position position="244"/>
    </location>
    <ligand>
        <name>FMN</name>
        <dbReference type="ChEBI" id="CHEBI:58210"/>
    </ligand>
</feature>
<dbReference type="AlphaFoldDB" id="W9WQB7"/>
<dbReference type="InterPro" id="IPR008259">
    <property type="entry name" value="FMN_hydac_DH_AS"/>
</dbReference>
<dbReference type="SUPFAM" id="SSF51395">
    <property type="entry name" value="FMN-linked oxidoreductases"/>
    <property type="match status" value="1"/>
</dbReference>
<feature type="binding site" evidence="7">
    <location>
        <position position="137"/>
    </location>
    <ligand>
        <name>FMN</name>
        <dbReference type="ChEBI" id="CHEBI:58210"/>
    </ligand>
</feature>
<proteinExistence type="inferred from homology"/>
<feature type="binding site" evidence="7">
    <location>
        <position position="174"/>
    </location>
    <ligand>
        <name>glyoxylate</name>
        <dbReference type="ChEBI" id="CHEBI:36655"/>
    </ligand>
</feature>
<dbReference type="GO" id="GO:0005737">
    <property type="term" value="C:cytoplasm"/>
    <property type="evidence" value="ECO:0007669"/>
    <property type="project" value="UniProtKB-ARBA"/>
</dbReference>
<evidence type="ECO:0000256" key="5">
    <source>
        <dbReference type="ARBA" id="ARBA00083297"/>
    </source>
</evidence>
<dbReference type="CDD" id="cd02809">
    <property type="entry name" value="alpha_hydroxyacid_oxid_FMN"/>
    <property type="match status" value="1"/>
</dbReference>
<dbReference type="EMBL" id="AMGX01000009">
    <property type="protein sequence ID" value="EXJ70367.1"/>
    <property type="molecule type" value="Genomic_DNA"/>
</dbReference>
<evidence type="ECO:0000256" key="4">
    <source>
        <dbReference type="ARBA" id="ARBA00073420"/>
    </source>
</evidence>
<feature type="binding site" evidence="7">
    <location>
        <begin position="322"/>
        <end position="323"/>
    </location>
    <ligand>
        <name>FMN</name>
        <dbReference type="ChEBI" id="CHEBI:58210"/>
    </ligand>
</feature>
<dbReference type="PIRSF" id="PIRSF000138">
    <property type="entry name" value="Al-hdrx_acd_dh"/>
    <property type="match status" value="1"/>
</dbReference>
<dbReference type="eggNOG" id="KOG0538">
    <property type="taxonomic scope" value="Eukaryota"/>
</dbReference>
<comment type="similarity">
    <text evidence="3">Belongs to the FMN-dependent alpha-hydroxy acid dehydrogenase family.</text>
</comment>
<feature type="binding site" evidence="7">
    <location>
        <position position="33"/>
    </location>
    <ligand>
        <name>glyoxylate</name>
        <dbReference type="ChEBI" id="CHEBI:36655"/>
    </ligand>
</feature>
<sequence length="380" mass="41356">MANRQPDLDPKVLTIADLLVEGQKNVTLASKEYFNGGAGEMITVRDNEDAYNRYKLRPRVLRDVDGVDMTTSIFGVQVAAPLGFAPSAAHKLAHPDGELATSRAAAKNNIPMCLSSYASMGLEEVKAAGGSNPHAMQITFVRDLEATKEQISRAERAGYHAIFVSVDLPILGKRLNESRNNFSFPAGLEFPNIRCRPTESDTNVHLYSISFCEIGRLTSLDPSITWEKAIPWLRAQTKMEIWLKGIYTPEDVAMAISHGLDGIIISNHGGRQLDGVPATLDALRDCAPVAEGKIAIAIDGGIRRGADLFKAIALGAQFCFIGRVVIWGLAYNGEKGVDLAVKILLDELRQTMMLCGCHSIRDITKGHLSVLQSNGRLSKL</sequence>
<name>W9WQB7_9EURO</name>
<dbReference type="STRING" id="1182543.W9WQB7"/>
<dbReference type="PANTHER" id="PTHR10578:SF149">
    <property type="entry name" value="2-HYDROXYACID OXIDASE 2"/>
    <property type="match status" value="1"/>
</dbReference>
<dbReference type="HOGENOM" id="CLU_020639_6_1_1"/>
<dbReference type="RefSeq" id="XP_007745219.1">
    <property type="nucleotide sequence ID" value="XM_007747029.1"/>
</dbReference>
<evidence type="ECO:0000256" key="2">
    <source>
        <dbReference type="ARBA" id="ARBA00023002"/>
    </source>
</evidence>
<keyword evidence="10" id="KW-1185">Reference proteome</keyword>
<feature type="binding site" evidence="7">
    <location>
        <position position="271"/>
    </location>
    <ligand>
        <name>glyoxylate</name>
        <dbReference type="ChEBI" id="CHEBI:36655"/>
    </ligand>
</feature>
<accession>W9WQB7</accession>
<feature type="binding site" evidence="7">
    <location>
        <position position="268"/>
    </location>
    <ligand>
        <name>glyoxylate</name>
        <dbReference type="ChEBI" id="CHEBI:36655"/>
    </ligand>
</feature>
<reference evidence="9 10" key="1">
    <citation type="submission" date="2013-03" db="EMBL/GenBank/DDBJ databases">
        <title>The Genome Sequence of Cladophialophora psammophila CBS 110553.</title>
        <authorList>
            <consortium name="The Broad Institute Genomics Platform"/>
            <person name="Cuomo C."/>
            <person name="de Hoog S."/>
            <person name="Gorbushina A."/>
            <person name="Walker B."/>
            <person name="Young S.K."/>
            <person name="Zeng Q."/>
            <person name="Gargeya S."/>
            <person name="Fitzgerald M."/>
            <person name="Haas B."/>
            <person name="Abouelleil A."/>
            <person name="Allen A.W."/>
            <person name="Alvarado L."/>
            <person name="Arachchi H.M."/>
            <person name="Berlin A.M."/>
            <person name="Chapman S.B."/>
            <person name="Gainer-Dewar J."/>
            <person name="Goldberg J."/>
            <person name="Griggs A."/>
            <person name="Gujja S."/>
            <person name="Hansen M."/>
            <person name="Howarth C."/>
            <person name="Imamovic A."/>
            <person name="Ireland A."/>
            <person name="Larimer J."/>
            <person name="McCowan C."/>
            <person name="Murphy C."/>
            <person name="Pearson M."/>
            <person name="Poon T.W."/>
            <person name="Priest M."/>
            <person name="Roberts A."/>
            <person name="Saif S."/>
            <person name="Shea T."/>
            <person name="Sisk P."/>
            <person name="Sykes S."/>
            <person name="Wortman J."/>
            <person name="Nusbaum C."/>
            <person name="Birren B."/>
        </authorList>
    </citation>
    <scope>NUCLEOTIDE SEQUENCE [LARGE SCALE GENOMIC DNA]</scope>
    <source>
        <strain evidence="9 10">CBS 110553</strain>
    </source>
</reference>
<evidence type="ECO:0000256" key="3">
    <source>
        <dbReference type="ARBA" id="ARBA00024042"/>
    </source>
</evidence>
<organism evidence="9 10">
    <name type="scientific">Cladophialophora psammophila CBS 110553</name>
    <dbReference type="NCBI Taxonomy" id="1182543"/>
    <lineage>
        <taxon>Eukaryota</taxon>
        <taxon>Fungi</taxon>
        <taxon>Dikarya</taxon>
        <taxon>Ascomycota</taxon>
        <taxon>Pezizomycotina</taxon>
        <taxon>Eurotiomycetes</taxon>
        <taxon>Chaetothyriomycetidae</taxon>
        <taxon>Chaetothyriales</taxon>
        <taxon>Herpotrichiellaceae</taxon>
        <taxon>Cladophialophora</taxon>
    </lineage>
</organism>
<evidence type="ECO:0000259" key="8">
    <source>
        <dbReference type="PROSITE" id="PS51349"/>
    </source>
</evidence>
<evidence type="ECO:0000313" key="10">
    <source>
        <dbReference type="Proteomes" id="UP000019471"/>
    </source>
</evidence>
<dbReference type="Pfam" id="PF01070">
    <property type="entry name" value="FMN_dh"/>
    <property type="match status" value="1"/>
</dbReference>
<dbReference type="InterPro" id="IPR000262">
    <property type="entry name" value="FMN-dep_DH"/>
</dbReference>
<dbReference type="FunFam" id="3.20.20.70:FF:000056">
    <property type="entry name" value="hydroxyacid oxidase 2"/>
    <property type="match status" value="1"/>
</dbReference>
<feature type="binding site" evidence="7">
    <location>
        <position position="266"/>
    </location>
    <ligand>
        <name>FMN</name>
        <dbReference type="ChEBI" id="CHEBI:58210"/>
    </ligand>
</feature>
<dbReference type="InterPro" id="IPR012133">
    <property type="entry name" value="Alpha-hydoxy_acid_DH_FMN"/>
</dbReference>
<comment type="cofactor">
    <cofactor evidence="1">
        <name>FMN</name>
        <dbReference type="ChEBI" id="CHEBI:58210"/>
    </cofactor>
</comment>
<feature type="binding site" evidence="7">
    <location>
        <position position="115"/>
    </location>
    <ligand>
        <name>FMN</name>
        <dbReference type="ChEBI" id="CHEBI:58210"/>
    </ligand>
</feature>
<protein>
    <recommendedName>
        <fullName evidence="4">Oxidase FUB9</fullName>
    </recommendedName>
    <alternativeName>
        <fullName evidence="5">Fusaric acid biosynthesis protein 9</fullName>
    </alternativeName>
</protein>
<dbReference type="GO" id="GO:0016491">
    <property type="term" value="F:oxidoreductase activity"/>
    <property type="evidence" value="ECO:0007669"/>
    <property type="project" value="UniProtKB-KW"/>
</dbReference>
<keyword evidence="7" id="KW-0288">FMN</keyword>
<comment type="caution">
    <text evidence="9">The sequence shown here is derived from an EMBL/GenBank/DDBJ whole genome shotgun (WGS) entry which is preliminary data.</text>
</comment>
<keyword evidence="2" id="KW-0560">Oxidoreductase</keyword>
<feature type="binding site" evidence="7">
    <location>
        <begin position="299"/>
        <end position="303"/>
    </location>
    <ligand>
        <name>FMN</name>
        <dbReference type="ChEBI" id="CHEBI:58210"/>
    </ligand>
</feature>
<evidence type="ECO:0000256" key="6">
    <source>
        <dbReference type="PIRSR" id="PIRSR000138-1"/>
    </source>
</evidence>
<gene>
    <name evidence="9" type="ORF">A1O5_06435</name>
</gene>
<dbReference type="PANTHER" id="PTHR10578">
    <property type="entry name" value="S -2-HYDROXY-ACID OXIDASE-RELATED"/>
    <property type="match status" value="1"/>
</dbReference>
<evidence type="ECO:0000256" key="7">
    <source>
        <dbReference type="PIRSR" id="PIRSR000138-2"/>
    </source>
</evidence>
<feature type="binding site" evidence="7">
    <location>
        <begin position="86"/>
        <end position="88"/>
    </location>
    <ligand>
        <name>FMN</name>
        <dbReference type="ChEBI" id="CHEBI:58210"/>
    </ligand>
</feature>
<dbReference type="InterPro" id="IPR037396">
    <property type="entry name" value="FMN_HAD"/>
</dbReference>
<dbReference type="Gene3D" id="3.20.20.70">
    <property type="entry name" value="Aldolase class I"/>
    <property type="match status" value="1"/>
</dbReference>
<keyword evidence="7" id="KW-0285">Flavoprotein</keyword>
<feature type="domain" description="FMN hydroxy acid dehydrogenase" evidence="8">
    <location>
        <begin position="7"/>
        <end position="373"/>
    </location>
</feature>
<dbReference type="PROSITE" id="PS51349">
    <property type="entry name" value="FMN_HYDROXY_ACID_DH_2"/>
    <property type="match status" value="1"/>
</dbReference>
<dbReference type="GeneID" id="19191146"/>
<feature type="active site" description="Proton acceptor" evidence="6">
    <location>
        <position position="268"/>
    </location>
</feature>
<evidence type="ECO:0000256" key="1">
    <source>
        <dbReference type="ARBA" id="ARBA00001917"/>
    </source>
</evidence>
<dbReference type="GO" id="GO:0010181">
    <property type="term" value="F:FMN binding"/>
    <property type="evidence" value="ECO:0007669"/>
    <property type="project" value="InterPro"/>
</dbReference>
<dbReference type="Proteomes" id="UP000019471">
    <property type="component" value="Unassembled WGS sequence"/>
</dbReference>